<dbReference type="RefSeq" id="WP_138253017.1">
    <property type="nucleotide sequence ID" value="NZ_VAVZ01000019.1"/>
</dbReference>
<reference evidence="2 3" key="1">
    <citation type="submission" date="2019-05" db="EMBL/GenBank/DDBJ databases">
        <title>Nesterenkonia sp. GY074 isolated from the Southern Atlantic Ocean.</title>
        <authorList>
            <person name="Zhang G."/>
        </authorList>
    </citation>
    <scope>NUCLEOTIDE SEQUENCE [LARGE SCALE GENOMIC DNA]</scope>
    <source>
        <strain evidence="2 3">GY074</strain>
    </source>
</reference>
<evidence type="ECO:0000313" key="2">
    <source>
        <dbReference type="EMBL" id="TLP97033.1"/>
    </source>
</evidence>
<comment type="caution">
    <text evidence="2">The sequence shown here is derived from an EMBL/GenBank/DDBJ whole genome shotgun (WGS) entry which is preliminary data.</text>
</comment>
<dbReference type="Pfam" id="PF13480">
    <property type="entry name" value="Acetyltransf_6"/>
    <property type="match status" value="1"/>
</dbReference>
<dbReference type="EMBL" id="VAVZ01000019">
    <property type="protein sequence ID" value="TLP97033.1"/>
    <property type="molecule type" value="Genomic_DNA"/>
</dbReference>
<protein>
    <submittedName>
        <fullName evidence="2">GNAT family N-acetyltransferase</fullName>
    </submittedName>
</protein>
<organism evidence="2 3">
    <name type="scientific">Nesterenkonia salmonea</name>
    <dbReference type="NCBI Taxonomy" id="1804987"/>
    <lineage>
        <taxon>Bacteria</taxon>
        <taxon>Bacillati</taxon>
        <taxon>Actinomycetota</taxon>
        <taxon>Actinomycetes</taxon>
        <taxon>Micrococcales</taxon>
        <taxon>Micrococcaceae</taxon>
        <taxon>Nesterenkonia</taxon>
    </lineage>
</organism>
<name>A0A5R9BAR1_9MICC</name>
<dbReference type="Proteomes" id="UP000310458">
    <property type="component" value="Unassembled WGS sequence"/>
</dbReference>
<dbReference type="OrthoDB" id="4816997at2"/>
<gene>
    <name evidence="2" type="ORF">FEF26_07985</name>
</gene>
<dbReference type="InterPro" id="IPR038740">
    <property type="entry name" value="BioF2-like_GNAT_dom"/>
</dbReference>
<keyword evidence="2" id="KW-0808">Transferase</keyword>
<dbReference type="GO" id="GO:0016740">
    <property type="term" value="F:transferase activity"/>
    <property type="evidence" value="ECO:0007669"/>
    <property type="project" value="UniProtKB-KW"/>
</dbReference>
<proteinExistence type="predicted"/>
<keyword evidence="3" id="KW-1185">Reference proteome</keyword>
<evidence type="ECO:0000313" key="3">
    <source>
        <dbReference type="Proteomes" id="UP000310458"/>
    </source>
</evidence>
<sequence>MDVQFVPLVDAVHGISGWEDLAETAAEPNAFLDPRFLRPCASHLEEAEDVELAVVRDGNELVALHAFSDQPIQLRGVAPVATSTSGRFFDQVMAVRRPLISGTDPAGAATSLLQAMSLSERPGVLAMVGAPGEGKVAEAIRAAAVDCNMPRHTLSTFETAWYRRKSVPPRKSAGARELVDIVAGQTYLSTSARKKMKQRLRAMERTFGPVSLVDRSKDPLAVDDFLALENAGWKGDVSQGGAAYAAESKSAWLREVAHQFRDSGHLYVNELRAGATTVYLAIELRSGDGVFALRETFNEEAAKFSPGLLGRVLVQNRILSIPGVQFYDPCMGEAAPEVQRLLPERRTHETYMLAVRGTGRKAALRMYSRLGARHRAKRDSEGGES</sequence>
<dbReference type="AlphaFoldDB" id="A0A5R9BAR1"/>
<evidence type="ECO:0000259" key="1">
    <source>
        <dbReference type="Pfam" id="PF13480"/>
    </source>
</evidence>
<accession>A0A5R9BAR1</accession>
<feature type="domain" description="BioF2-like acetyltransferase" evidence="1">
    <location>
        <begin position="191"/>
        <end position="318"/>
    </location>
</feature>